<evidence type="ECO:0000256" key="4">
    <source>
        <dbReference type="ARBA" id="ARBA00023235"/>
    </source>
</evidence>
<dbReference type="GO" id="GO:1990481">
    <property type="term" value="P:mRNA pseudouridine synthesis"/>
    <property type="evidence" value="ECO:0007669"/>
    <property type="project" value="TreeGrafter"/>
</dbReference>
<dbReference type="PANTHER" id="PTHR13767:SF2">
    <property type="entry name" value="PSEUDOURIDYLATE SYNTHASE TRUB1"/>
    <property type="match status" value="1"/>
</dbReference>
<keyword evidence="8" id="KW-1185">Reference proteome</keyword>
<dbReference type="InterPro" id="IPR002501">
    <property type="entry name" value="PsdUridine_synth_N"/>
</dbReference>
<dbReference type="GO" id="GO:0160148">
    <property type="term" value="F:tRNA pseudouridine(55) synthase activity"/>
    <property type="evidence" value="ECO:0007669"/>
    <property type="project" value="UniProtKB-EC"/>
</dbReference>
<dbReference type="InterPro" id="IPR014780">
    <property type="entry name" value="tRNA_psdUridine_synth_TruB"/>
</dbReference>
<evidence type="ECO:0000259" key="6">
    <source>
        <dbReference type="Pfam" id="PF01509"/>
    </source>
</evidence>
<comment type="caution">
    <text evidence="7">The sequence shown here is derived from an EMBL/GenBank/DDBJ whole genome shotgun (WGS) entry which is preliminary data.</text>
</comment>
<dbReference type="Proteomes" id="UP000444721">
    <property type="component" value="Unassembled WGS sequence"/>
</dbReference>
<dbReference type="AlphaFoldDB" id="A0A6A5BYU2"/>
<dbReference type="InterPro" id="IPR020103">
    <property type="entry name" value="PsdUridine_synth_cat_dom_sf"/>
</dbReference>
<proteinExistence type="inferred from homology"/>
<feature type="compositionally biased region" description="Low complexity" evidence="5">
    <location>
        <begin position="62"/>
        <end position="101"/>
    </location>
</feature>
<dbReference type="Gene3D" id="3.30.2350.10">
    <property type="entry name" value="Pseudouridine synthase"/>
    <property type="match status" value="2"/>
</dbReference>
<evidence type="ECO:0000256" key="3">
    <source>
        <dbReference type="ARBA" id="ARBA00022694"/>
    </source>
</evidence>
<protein>
    <recommendedName>
        <fullName evidence="2">tRNA pseudouridine(55) synthase</fullName>
        <ecNumber evidence="2">5.4.99.25</ecNumber>
    </recommendedName>
</protein>
<dbReference type="VEuPathDB" id="AmoebaDB:NfTy_011630"/>
<evidence type="ECO:0000256" key="1">
    <source>
        <dbReference type="ARBA" id="ARBA00008999"/>
    </source>
</evidence>
<sequence length="481" mass="54977">MNPFKNILRFRLVGSKLLHPKTTTILQDTFFSNVVRTHQPSSNSKRSIIRFTGLAHPPPQQDSHMTSSSSSSDTTHPPTTTPSTTTNLTTTTTNSMTTSTTYKGPARNAHSLFQSSSFLQKYASHHSEIEWIKTPMVDCALLNSSKYFTSVSAFREFLYDENMSCVIPMYKPRGISSQSFIVEFKKKFNLDKRMRIGHSGSLDPLAYGLLLLGVNGQGTKALNYIQDSNYKVYEFIIQCGSCTPSYDAQTIQFAKHCHNYKYFFEKNCQSIEQVNAKIEEYLKERNNYLIQNTPVFSAVKKGGKRLAKYGHQKLEKLERIMFQDGHQKQQQKHHHHHPHETIKSIQEEHQFFLDPIGMKHPSTTENSTIQNDPSQVLIEFHDQDSSMMIEFNNSNGGMYNEEEHIPKRHIRIDRLECTGIDKEKGQLSFSCTCSTGTYIRVLGYELSHLLEVCGAYVIELHRSQIGKLSTMLRLEDLGNHP</sequence>
<dbReference type="EMBL" id="VFQX01000006">
    <property type="protein sequence ID" value="KAF0983303.1"/>
    <property type="molecule type" value="Genomic_DNA"/>
</dbReference>
<keyword evidence="3" id="KW-0819">tRNA processing</keyword>
<keyword evidence="4" id="KW-0413">Isomerase</keyword>
<dbReference type="PANTHER" id="PTHR13767">
    <property type="entry name" value="TRNA-PSEUDOURIDINE SYNTHASE"/>
    <property type="match status" value="1"/>
</dbReference>
<evidence type="ECO:0000256" key="2">
    <source>
        <dbReference type="ARBA" id="ARBA00012787"/>
    </source>
</evidence>
<organism evidence="7 8">
    <name type="scientific">Naegleria fowleri</name>
    <name type="common">Brain eating amoeba</name>
    <dbReference type="NCBI Taxonomy" id="5763"/>
    <lineage>
        <taxon>Eukaryota</taxon>
        <taxon>Discoba</taxon>
        <taxon>Heterolobosea</taxon>
        <taxon>Tetramitia</taxon>
        <taxon>Eutetramitia</taxon>
        <taxon>Vahlkampfiidae</taxon>
        <taxon>Naegleria</taxon>
    </lineage>
</organism>
<evidence type="ECO:0000313" key="8">
    <source>
        <dbReference type="Proteomes" id="UP000444721"/>
    </source>
</evidence>
<dbReference type="Pfam" id="PF01509">
    <property type="entry name" value="TruB_N"/>
    <property type="match status" value="1"/>
</dbReference>
<comment type="similarity">
    <text evidence="1">Belongs to the pseudouridine synthase TruB family.</text>
</comment>
<feature type="region of interest" description="Disordered" evidence="5">
    <location>
        <begin position="53"/>
        <end position="103"/>
    </location>
</feature>
<dbReference type="SUPFAM" id="SSF55120">
    <property type="entry name" value="Pseudouridine synthase"/>
    <property type="match status" value="1"/>
</dbReference>
<dbReference type="VEuPathDB" id="AmoebaDB:NF0126220"/>
<evidence type="ECO:0000256" key="5">
    <source>
        <dbReference type="SAM" id="MobiDB-lite"/>
    </source>
</evidence>
<dbReference type="EC" id="5.4.99.25" evidence="2"/>
<dbReference type="GO" id="GO:0003723">
    <property type="term" value="F:RNA binding"/>
    <property type="evidence" value="ECO:0007669"/>
    <property type="project" value="InterPro"/>
</dbReference>
<accession>A0A6A5BYU2</accession>
<dbReference type="GO" id="GO:0006400">
    <property type="term" value="P:tRNA modification"/>
    <property type="evidence" value="ECO:0007669"/>
    <property type="project" value="TreeGrafter"/>
</dbReference>
<dbReference type="VEuPathDB" id="AmoebaDB:FDP41_010368"/>
<dbReference type="OrthoDB" id="9995526at2759"/>
<reference evidence="7 8" key="1">
    <citation type="journal article" date="2019" name="Sci. Rep.">
        <title>Nanopore sequencing improves the draft genome of the human pathogenic amoeba Naegleria fowleri.</title>
        <authorList>
            <person name="Liechti N."/>
            <person name="Schurch N."/>
            <person name="Bruggmann R."/>
            <person name="Wittwer M."/>
        </authorList>
    </citation>
    <scope>NUCLEOTIDE SEQUENCE [LARGE SCALE GENOMIC DNA]</scope>
    <source>
        <strain evidence="7 8">ATCC 30894</strain>
    </source>
</reference>
<dbReference type="RefSeq" id="XP_044568016.1">
    <property type="nucleotide sequence ID" value="XM_044700658.1"/>
</dbReference>
<name>A0A6A5BYU2_NAEFO</name>
<dbReference type="GeneID" id="68117583"/>
<feature type="domain" description="Pseudouridine synthase II N-terminal" evidence="6">
    <location>
        <begin position="193"/>
        <end position="313"/>
    </location>
</feature>
<evidence type="ECO:0000313" key="7">
    <source>
        <dbReference type="EMBL" id="KAF0983303.1"/>
    </source>
</evidence>
<gene>
    <name evidence="7" type="ORF">FDP41_010368</name>
</gene>